<reference evidence="1 2" key="1">
    <citation type="journal article" date="2024" name="Science">
        <title>Giant polyketide synthase enzymes in the biosynthesis of giant marine polyether toxins.</title>
        <authorList>
            <person name="Fallon T.R."/>
            <person name="Shende V.V."/>
            <person name="Wierzbicki I.H."/>
            <person name="Pendleton A.L."/>
            <person name="Watervoot N.F."/>
            <person name="Auber R.P."/>
            <person name="Gonzalez D.J."/>
            <person name="Wisecaver J.H."/>
            <person name="Moore B.S."/>
        </authorList>
    </citation>
    <scope>NUCLEOTIDE SEQUENCE [LARGE SCALE GENOMIC DNA]</scope>
    <source>
        <strain evidence="1 2">12B1</strain>
    </source>
</reference>
<dbReference type="AlphaFoldDB" id="A0AB34K2U1"/>
<organism evidence="1 2">
    <name type="scientific">Prymnesium parvum</name>
    <name type="common">Toxic golden alga</name>
    <dbReference type="NCBI Taxonomy" id="97485"/>
    <lineage>
        <taxon>Eukaryota</taxon>
        <taxon>Haptista</taxon>
        <taxon>Haptophyta</taxon>
        <taxon>Prymnesiophyceae</taxon>
        <taxon>Prymnesiales</taxon>
        <taxon>Prymnesiaceae</taxon>
        <taxon>Prymnesium</taxon>
    </lineage>
</organism>
<gene>
    <name evidence="1" type="ORF">AB1Y20_010025</name>
</gene>
<evidence type="ECO:0000313" key="2">
    <source>
        <dbReference type="Proteomes" id="UP001515480"/>
    </source>
</evidence>
<dbReference type="EMBL" id="JBGBPQ010000002">
    <property type="protein sequence ID" value="KAL1528689.1"/>
    <property type="molecule type" value="Genomic_DNA"/>
</dbReference>
<proteinExistence type="predicted"/>
<name>A0AB34K2U1_PRYPA</name>
<accession>A0AB34K2U1</accession>
<dbReference type="Proteomes" id="UP001515480">
    <property type="component" value="Unassembled WGS sequence"/>
</dbReference>
<comment type="caution">
    <text evidence="1">The sequence shown here is derived from an EMBL/GenBank/DDBJ whole genome shotgun (WGS) entry which is preliminary data.</text>
</comment>
<sequence length="350" mass="40036">MVGPPSCFCFDLCTGWDAQQRLQEFVGITRGVRIHEVHSPWYRYAQAVYAGHAPLPFDLWKVNVWYQNSEHWRFLHPNGRSPIRDCAEHRTWYCGEECEDWRRELRPEPEQVDTVAALIEPTDLILYNQMPHNSIRMVQLFSQHTMQLGRPVFKAHTWAEVIRMDATPRFYEGQIPPACIGDGNEWLWDPRGSWDTVSRNTTNSLFVEETLPQCLQSYASQGGSWWPQGCWMRPVVGSGIWINVGETAFPSDEARNYKRKLPKGGGITQAVVAAHRRGVHTLQYPFGDGIAPTIASSDTSYVPLLVATRDACVAREHGIHSTTWTNILCKTKKARGRSLRRKVDPFPQKC</sequence>
<keyword evidence="2" id="KW-1185">Reference proteome</keyword>
<protein>
    <submittedName>
        <fullName evidence="1">Uncharacterized protein</fullName>
    </submittedName>
</protein>
<evidence type="ECO:0000313" key="1">
    <source>
        <dbReference type="EMBL" id="KAL1528689.1"/>
    </source>
</evidence>